<protein>
    <submittedName>
        <fullName evidence="1">Uncharacterized protein</fullName>
    </submittedName>
</protein>
<accession>A0A0F8XSL6</accession>
<sequence>HDNVWIAGAPPPDWCVGVNWIPVTQLNNEDGRVAYTERKTNQRTNLLAICDHPDVSQGFVFMNDDFFFVEPITGPGLPPPPHLGTYTDTHGNTAEVAGPYQKLYYWMREHTDIVEPLHVPEHVPMVMDKTLLAEWMREVWHIHGFPVASLWSNRANIDSYQGPDFILKRDTHREDWPEGQWAVSTVNRSFFEWPVGQKIRDMFPDPSPYER</sequence>
<feature type="non-terminal residue" evidence="1">
    <location>
        <position position="1"/>
    </location>
</feature>
<dbReference type="AlphaFoldDB" id="A0A0F8XSL6"/>
<reference evidence="1" key="1">
    <citation type="journal article" date="2015" name="Nature">
        <title>Complex archaea that bridge the gap between prokaryotes and eukaryotes.</title>
        <authorList>
            <person name="Spang A."/>
            <person name="Saw J.H."/>
            <person name="Jorgensen S.L."/>
            <person name="Zaremba-Niedzwiedzka K."/>
            <person name="Martijn J."/>
            <person name="Lind A.E."/>
            <person name="van Eijk R."/>
            <person name="Schleper C."/>
            <person name="Guy L."/>
            <person name="Ettema T.J."/>
        </authorList>
    </citation>
    <scope>NUCLEOTIDE SEQUENCE</scope>
</reference>
<gene>
    <name evidence="1" type="ORF">LCGC14_2909020</name>
</gene>
<organism evidence="1">
    <name type="scientific">marine sediment metagenome</name>
    <dbReference type="NCBI Taxonomy" id="412755"/>
    <lineage>
        <taxon>unclassified sequences</taxon>
        <taxon>metagenomes</taxon>
        <taxon>ecological metagenomes</taxon>
    </lineage>
</organism>
<dbReference type="EMBL" id="LAZR01057511">
    <property type="protein sequence ID" value="KKK71928.1"/>
    <property type="molecule type" value="Genomic_DNA"/>
</dbReference>
<comment type="caution">
    <text evidence="1">The sequence shown here is derived from an EMBL/GenBank/DDBJ whole genome shotgun (WGS) entry which is preliminary data.</text>
</comment>
<name>A0A0F8XSL6_9ZZZZ</name>
<proteinExistence type="predicted"/>
<evidence type="ECO:0000313" key="1">
    <source>
        <dbReference type="EMBL" id="KKK71928.1"/>
    </source>
</evidence>